<evidence type="ECO:0000313" key="3">
    <source>
        <dbReference type="Proteomes" id="UP001280121"/>
    </source>
</evidence>
<keyword evidence="1" id="KW-0812">Transmembrane</keyword>
<sequence>MGSNNFMWVVFVTWVVLIFLYPLNSVNYWVKDLTKHTLATFLGIEGAAFLIFSGPILVIAFLCPFHTLSSLANSNSIIMEYEKKNSGKYGWSHRLSTFPVLVDGPFGVVSAAEVIGIICFVYALRDLTILDEAEVTTQTKISYMLQIAGLSVGVDRDILLGLLVCSNIKRVDSSKAHRCSFWTCCEISRMARTSHYDLLYSPWSSLHNCHGQWTAPSYKIYWSGQRVVWPNLLELLALQLVY</sequence>
<gene>
    <name evidence="2" type="ORF">Ddye_028041</name>
</gene>
<feature type="transmembrane region" description="Helical" evidence="1">
    <location>
        <begin position="104"/>
        <end position="124"/>
    </location>
</feature>
<protein>
    <submittedName>
        <fullName evidence="2">Uncharacterized protein</fullName>
    </submittedName>
</protein>
<feature type="transmembrane region" description="Helical" evidence="1">
    <location>
        <begin position="38"/>
        <end position="62"/>
    </location>
</feature>
<dbReference type="Proteomes" id="UP001280121">
    <property type="component" value="Unassembled WGS sequence"/>
</dbReference>
<evidence type="ECO:0000313" key="2">
    <source>
        <dbReference type="EMBL" id="KAK2640246.1"/>
    </source>
</evidence>
<proteinExistence type="predicted"/>
<dbReference type="AlphaFoldDB" id="A0AAD9WR26"/>
<reference evidence="2" key="1">
    <citation type="journal article" date="2023" name="Plant J.">
        <title>Genome sequences and population genomics provide insights into the demographic history, inbreeding, and mutation load of two 'living fossil' tree species of Dipteronia.</title>
        <authorList>
            <person name="Feng Y."/>
            <person name="Comes H.P."/>
            <person name="Chen J."/>
            <person name="Zhu S."/>
            <person name="Lu R."/>
            <person name="Zhang X."/>
            <person name="Li P."/>
            <person name="Qiu J."/>
            <person name="Olsen K.M."/>
            <person name="Qiu Y."/>
        </authorList>
    </citation>
    <scope>NUCLEOTIDE SEQUENCE</scope>
    <source>
        <strain evidence="2">KIB01</strain>
    </source>
</reference>
<accession>A0AAD9WR26</accession>
<keyword evidence="1" id="KW-1133">Transmembrane helix</keyword>
<keyword evidence="1" id="KW-0472">Membrane</keyword>
<organism evidence="2 3">
    <name type="scientific">Dipteronia dyeriana</name>
    <dbReference type="NCBI Taxonomy" id="168575"/>
    <lineage>
        <taxon>Eukaryota</taxon>
        <taxon>Viridiplantae</taxon>
        <taxon>Streptophyta</taxon>
        <taxon>Embryophyta</taxon>
        <taxon>Tracheophyta</taxon>
        <taxon>Spermatophyta</taxon>
        <taxon>Magnoliopsida</taxon>
        <taxon>eudicotyledons</taxon>
        <taxon>Gunneridae</taxon>
        <taxon>Pentapetalae</taxon>
        <taxon>rosids</taxon>
        <taxon>malvids</taxon>
        <taxon>Sapindales</taxon>
        <taxon>Sapindaceae</taxon>
        <taxon>Hippocastanoideae</taxon>
        <taxon>Acereae</taxon>
        <taxon>Dipteronia</taxon>
    </lineage>
</organism>
<dbReference type="EMBL" id="JANJYI010000008">
    <property type="protein sequence ID" value="KAK2640246.1"/>
    <property type="molecule type" value="Genomic_DNA"/>
</dbReference>
<keyword evidence="3" id="KW-1185">Reference proteome</keyword>
<evidence type="ECO:0000256" key="1">
    <source>
        <dbReference type="SAM" id="Phobius"/>
    </source>
</evidence>
<feature type="transmembrane region" description="Helical" evidence="1">
    <location>
        <begin position="6"/>
        <end position="26"/>
    </location>
</feature>
<name>A0AAD9WR26_9ROSI</name>
<comment type="caution">
    <text evidence="2">The sequence shown here is derived from an EMBL/GenBank/DDBJ whole genome shotgun (WGS) entry which is preliminary data.</text>
</comment>